<organism evidence="1 2">
    <name type="scientific">Diphasiastrum complanatum</name>
    <name type="common">Issler's clubmoss</name>
    <name type="synonym">Lycopodium complanatum</name>
    <dbReference type="NCBI Taxonomy" id="34168"/>
    <lineage>
        <taxon>Eukaryota</taxon>
        <taxon>Viridiplantae</taxon>
        <taxon>Streptophyta</taxon>
        <taxon>Embryophyta</taxon>
        <taxon>Tracheophyta</taxon>
        <taxon>Lycopodiopsida</taxon>
        <taxon>Lycopodiales</taxon>
        <taxon>Lycopodiaceae</taxon>
        <taxon>Lycopodioideae</taxon>
        <taxon>Diphasiastrum</taxon>
    </lineage>
</organism>
<keyword evidence="2" id="KW-1185">Reference proteome</keyword>
<proteinExistence type="predicted"/>
<evidence type="ECO:0000313" key="2">
    <source>
        <dbReference type="Proteomes" id="UP001162992"/>
    </source>
</evidence>
<name>A0ACC2DCC8_DIPCM</name>
<dbReference type="EMBL" id="CM055097">
    <property type="protein sequence ID" value="KAJ7551782.1"/>
    <property type="molecule type" value="Genomic_DNA"/>
</dbReference>
<accession>A0ACC2DCC8</accession>
<sequence>MGSRVLAFHRDPALAAAPFPLEALLVFEHRSDAELIRSVHFYGGDGMLTVVQQEFRLRPGDYYRVREPVAASYCNGFALNSSEQLRSMYKWLIKDEDPMWHCILDFLSHSLVTTIMAPRLSLSWNSALLQLPLLAHDLQIVEKAIHNALAKKELLHPPPGFCARFYTENVDSFGKFSSNSSLPRAPALLPSKPQDVQHFKSNFQIASKACLSAQLEVKDQRNENFSECGLAISKNETSTVDWGVDLELGSPHILDLSLSSWGSSGALCSPSIPAVKAVSSQESSCTATGNEQFGSNNVAYELKPQLNLDSKGSISFSRYREACENASVSSEIFHPGGAAWNSSEAPMNHNSSDLLWRGFKSSCGSICSSTQRSLISSDESGDSTSEDQRHSFDLNSETTQQMKLQSDKHDWQLPHLSEGNSNTKEQKSDSRRDSDLAAACQPRGPTERLMEITLEELSQYFNMPITEASKELKVGLTVLKKKCRELRIPRWPHRKLKSLDSLIHNIQELAKNTSGRSPSEVMDTIRALEEQRKIMEDSPGLELTDRTKRLRQACFKASYKQRRQEQQLLKVEPYENVHRVAAAMDPYNYVKCGLIDKCTSSLKGTPFSPKMQYTSVQFMQT</sequence>
<gene>
    <name evidence="1" type="ORF">O6H91_06G028300</name>
</gene>
<protein>
    <submittedName>
        <fullName evidence="1">Uncharacterized protein</fullName>
    </submittedName>
</protein>
<evidence type="ECO:0000313" key="1">
    <source>
        <dbReference type="EMBL" id="KAJ7551782.1"/>
    </source>
</evidence>
<dbReference type="Proteomes" id="UP001162992">
    <property type="component" value="Chromosome 6"/>
</dbReference>
<reference evidence="2" key="1">
    <citation type="journal article" date="2024" name="Proc. Natl. Acad. Sci. U.S.A.">
        <title>Extraordinary preservation of gene collinearity over three hundred million years revealed in homosporous lycophytes.</title>
        <authorList>
            <person name="Li C."/>
            <person name="Wickell D."/>
            <person name="Kuo L.Y."/>
            <person name="Chen X."/>
            <person name="Nie B."/>
            <person name="Liao X."/>
            <person name="Peng D."/>
            <person name="Ji J."/>
            <person name="Jenkins J."/>
            <person name="Williams M."/>
            <person name="Shu S."/>
            <person name="Plott C."/>
            <person name="Barry K."/>
            <person name="Rajasekar S."/>
            <person name="Grimwood J."/>
            <person name="Han X."/>
            <person name="Sun S."/>
            <person name="Hou Z."/>
            <person name="He W."/>
            <person name="Dai G."/>
            <person name="Sun C."/>
            <person name="Schmutz J."/>
            <person name="Leebens-Mack J.H."/>
            <person name="Li F.W."/>
            <person name="Wang L."/>
        </authorList>
    </citation>
    <scope>NUCLEOTIDE SEQUENCE [LARGE SCALE GENOMIC DNA]</scope>
    <source>
        <strain evidence="2">cv. PW_Plant_1</strain>
    </source>
</reference>
<comment type="caution">
    <text evidence="1">The sequence shown here is derived from an EMBL/GenBank/DDBJ whole genome shotgun (WGS) entry which is preliminary data.</text>
</comment>